<sequence length="202" mass="21317">MSVRSLSTLILSAAMLTAPAAVAAQEVPVEDTAEFQVAGNTPVICTLALGTGSEDGLYNFSTADRNVYRVDQMLDAATLSTRAASFQITMDGVCNSAHRIRVESLNNGLWQLSELPPERPQGFATAVPYDLTARWTDQVLRLSADAAVRGTTERSVPIASAASGELTLRFEIAAGATNLAANAPMIAGAYSDTLTIVLEPQQ</sequence>
<dbReference type="OrthoDB" id="7504580at2"/>
<proteinExistence type="predicted"/>
<gene>
    <name evidence="2" type="ORF">GRI43_13005</name>
</gene>
<feature type="chain" id="PRO_5026133118" description="Spore coat protein U domain-containing protein" evidence="1">
    <location>
        <begin position="24"/>
        <end position="202"/>
    </location>
</feature>
<protein>
    <recommendedName>
        <fullName evidence="4">Spore coat protein U domain-containing protein</fullName>
    </recommendedName>
</protein>
<evidence type="ECO:0000313" key="3">
    <source>
        <dbReference type="Proteomes" id="UP000471435"/>
    </source>
</evidence>
<dbReference type="RefSeq" id="WP_160731502.1">
    <property type="nucleotide sequence ID" value="NZ_WTYP01000002.1"/>
</dbReference>
<name>A0A6I4V3R8_9SPHN</name>
<comment type="caution">
    <text evidence="2">The sequence shown here is derived from an EMBL/GenBank/DDBJ whole genome shotgun (WGS) entry which is preliminary data.</text>
</comment>
<keyword evidence="1" id="KW-0732">Signal</keyword>
<accession>A0A6I4V3R8</accession>
<dbReference type="EMBL" id="WTYP01000002">
    <property type="protein sequence ID" value="MXP48308.1"/>
    <property type="molecule type" value="Genomic_DNA"/>
</dbReference>
<evidence type="ECO:0008006" key="4">
    <source>
        <dbReference type="Google" id="ProtNLM"/>
    </source>
</evidence>
<reference evidence="2 3" key="1">
    <citation type="submission" date="2019-12" db="EMBL/GenBank/DDBJ databases">
        <title>Genomic-based taxomic classification of the family Erythrobacteraceae.</title>
        <authorList>
            <person name="Xu L."/>
        </authorList>
    </citation>
    <scope>NUCLEOTIDE SEQUENCE [LARGE SCALE GENOMIC DNA]</scope>
    <source>
        <strain evidence="2 3">SW-109</strain>
    </source>
</reference>
<dbReference type="Proteomes" id="UP000471435">
    <property type="component" value="Unassembled WGS sequence"/>
</dbReference>
<evidence type="ECO:0000313" key="2">
    <source>
        <dbReference type="EMBL" id="MXP48308.1"/>
    </source>
</evidence>
<feature type="signal peptide" evidence="1">
    <location>
        <begin position="1"/>
        <end position="23"/>
    </location>
</feature>
<organism evidence="2 3">
    <name type="scientific">Pontixanthobacter luteolus</name>
    <dbReference type="NCBI Taxonomy" id="295089"/>
    <lineage>
        <taxon>Bacteria</taxon>
        <taxon>Pseudomonadati</taxon>
        <taxon>Pseudomonadota</taxon>
        <taxon>Alphaproteobacteria</taxon>
        <taxon>Sphingomonadales</taxon>
        <taxon>Erythrobacteraceae</taxon>
        <taxon>Pontixanthobacter</taxon>
    </lineage>
</organism>
<keyword evidence="3" id="KW-1185">Reference proteome</keyword>
<dbReference type="AlphaFoldDB" id="A0A6I4V3R8"/>
<evidence type="ECO:0000256" key="1">
    <source>
        <dbReference type="SAM" id="SignalP"/>
    </source>
</evidence>